<dbReference type="InterPro" id="IPR003838">
    <property type="entry name" value="ABC3_permease_C"/>
</dbReference>
<dbReference type="Proteomes" id="UP001500454">
    <property type="component" value="Unassembled WGS sequence"/>
</dbReference>
<feature type="transmembrane region" description="Helical" evidence="7">
    <location>
        <begin position="20"/>
        <end position="41"/>
    </location>
</feature>
<keyword evidence="3 7" id="KW-0812">Transmembrane</keyword>
<dbReference type="RefSeq" id="WP_345227767.1">
    <property type="nucleotide sequence ID" value="NZ_BAABHA010000015.1"/>
</dbReference>
<feature type="transmembrane region" description="Helical" evidence="7">
    <location>
        <begin position="335"/>
        <end position="356"/>
    </location>
</feature>
<dbReference type="Pfam" id="PF02687">
    <property type="entry name" value="FtsX"/>
    <property type="match status" value="1"/>
</dbReference>
<dbReference type="InterPro" id="IPR025857">
    <property type="entry name" value="MacB_PCD"/>
</dbReference>
<name>A0ABP8JLW8_9BACT</name>
<feature type="domain" description="ABC3 transporter permease C-terminal" evidence="8">
    <location>
        <begin position="285"/>
        <end position="407"/>
    </location>
</feature>
<keyword evidence="2" id="KW-1003">Cell membrane</keyword>
<evidence type="ECO:0000313" key="10">
    <source>
        <dbReference type="EMBL" id="GAA4392839.1"/>
    </source>
</evidence>
<gene>
    <name evidence="10" type="ORF">GCM10023186_43800</name>
</gene>
<dbReference type="PANTHER" id="PTHR30572:SF4">
    <property type="entry name" value="ABC TRANSPORTER PERMEASE YTRF"/>
    <property type="match status" value="1"/>
</dbReference>
<accession>A0ABP8JLW8</accession>
<comment type="similarity">
    <text evidence="6">Belongs to the ABC-4 integral membrane protein family.</text>
</comment>
<sequence length="414" mass="45352">MFDLDKWQEILGTMSRNKLRTGLTAFGVFWGIFMLVLLLGAGKGMENGIWKEFGAGAQNSLLVYGGKTSMPWQGLKPGREIKFTNADLEAVRQRVTGLEMLAMRNRLSGEYTIMRGTKNGSFQVFGANGEFFRINGEQLQAGRMLSPLDVAERRKVMIIGERVRKVLFKPEENPIGQYVQVKGVHFQIVGVFTTNQNQGRNEERAYVPFSTFQSAFNQYNQVQLLALTTTPGTPVAQLESQVRQLLAGRHKFNPADKQAIGLENNEEEVARFEGLFNGIRLFVSIIGVLTLIAGVVGVSNIMLIIVQERTREIGVRKAIGATPWSIVNMVVQESIVITGLSGYLGLLAGVALLDGLRYAIEKSGAELPYFTRPEVNVGVAVGATLLLVVAGAFAGFVPALKAANIKPIDALRAE</sequence>
<feature type="transmembrane region" description="Helical" evidence="7">
    <location>
        <begin position="281"/>
        <end position="306"/>
    </location>
</feature>
<comment type="caution">
    <text evidence="10">The sequence shown here is derived from an EMBL/GenBank/DDBJ whole genome shotgun (WGS) entry which is preliminary data.</text>
</comment>
<dbReference type="Pfam" id="PF12704">
    <property type="entry name" value="MacB_PCD"/>
    <property type="match status" value="1"/>
</dbReference>
<organism evidence="10 11">
    <name type="scientific">Hymenobacter koreensis</name>
    <dbReference type="NCBI Taxonomy" id="1084523"/>
    <lineage>
        <taxon>Bacteria</taxon>
        <taxon>Pseudomonadati</taxon>
        <taxon>Bacteroidota</taxon>
        <taxon>Cytophagia</taxon>
        <taxon>Cytophagales</taxon>
        <taxon>Hymenobacteraceae</taxon>
        <taxon>Hymenobacter</taxon>
    </lineage>
</organism>
<evidence type="ECO:0000256" key="1">
    <source>
        <dbReference type="ARBA" id="ARBA00004651"/>
    </source>
</evidence>
<evidence type="ECO:0000256" key="7">
    <source>
        <dbReference type="SAM" id="Phobius"/>
    </source>
</evidence>
<feature type="transmembrane region" description="Helical" evidence="7">
    <location>
        <begin position="377"/>
        <end position="397"/>
    </location>
</feature>
<protein>
    <submittedName>
        <fullName evidence="10">ABC transporter permease</fullName>
    </submittedName>
</protein>
<evidence type="ECO:0000313" key="11">
    <source>
        <dbReference type="Proteomes" id="UP001500454"/>
    </source>
</evidence>
<evidence type="ECO:0000256" key="3">
    <source>
        <dbReference type="ARBA" id="ARBA00022692"/>
    </source>
</evidence>
<dbReference type="EMBL" id="BAABHA010000015">
    <property type="protein sequence ID" value="GAA4392839.1"/>
    <property type="molecule type" value="Genomic_DNA"/>
</dbReference>
<feature type="domain" description="MacB-like periplasmic core" evidence="9">
    <location>
        <begin position="21"/>
        <end position="245"/>
    </location>
</feature>
<dbReference type="PANTHER" id="PTHR30572">
    <property type="entry name" value="MEMBRANE COMPONENT OF TRANSPORTER-RELATED"/>
    <property type="match status" value="1"/>
</dbReference>
<evidence type="ECO:0000256" key="4">
    <source>
        <dbReference type="ARBA" id="ARBA00022989"/>
    </source>
</evidence>
<comment type="subcellular location">
    <subcellularLocation>
        <location evidence="1">Cell membrane</location>
        <topology evidence="1">Multi-pass membrane protein</topology>
    </subcellularLocation>
</comment>
<keyword evidence="11" id="KW-1185">Reference proteome</keyword>
<evidence type="ECO:0000259" key="9">
    <source>
        <dbReference type="Pfam" id="PF12704"/>
    </source>
</evidence>
<dbReference type="InterPro" id="IPR050250">
    <property type="entry name" value="Macrolide_Exporter_MacB"/>
</dbReference>
<evidence type="ECO:0000256" key="5">
    <source>
        <dbReference type="ARBA" id="ARBA00023136"/>
    </source>
</evidence>
<evidence type="ECO:0000256" key="6">
    <source>
        <dbReference type="ARBA" id="ARBA00038076"/>
    </source>
</evidence>
<evidence type="ECO:0000259" key="8">
    <source>
        <dbReference type="Pfam" id="PF02687"/>
    </source>
</evidence>
<keyword evidence="4 7" id="KW-1133">Transmembrane helix</keyword>
<keyword evidence="5 7" id="KW-0472">Membrane</keyword>
<proteinExistence type="inferred from homology"/>
<reference evidence="11" key="1">
    <citation type="journal article" date="2019" name="Int. J. Syst. Evol. Microbiol.">
        <title>The Global Catalogue of Microorganisms (GCM) 10K type strain sequencing project: providing services to taxonomists for standard genome sequencing and annotation.</title>
        <authorList>
            <consortium name="The Broad Institute Genomics Platform"/>
            <consortium name="The Broad Institute Genome Sequencing Center for Infectious Disease"/>
            <person name="Wu L."/>
            <person name="Ma J."/>
        </authorList>
    </citation>
    <scope>NUCLEOTIDE SEQUENCE [LARGE SCALE GENOMIC DNA]</scope>
    <source>
        <strain evidence="11">JCM 17924</strain>
    </source>
</reference>
<evidence type="ECO:0000256" key="2">
    <source>
        <dbReference type="ARBA" id="ARBA00022475"/>
    </source>
</evidence>